<sequence>MSTTDRHPGNFTGHRPGSRRLLVAGAGIASLTLAVALKRTHGPALDVTVCDPGLEAGAARHRGRAYAVAAGPRRMFEQLDLWPRIQPAAEPMRRLVISDSRVGDPVRPVFLTFGDGTEARRDTGAEGEPFAHMVEAEPMVSALLDAAREVGVRLTAAGVRAAVPGPRASRVSLSDGSTEEVALVVAADGARSALREAAGIGWVGWSYPQSGIVATIQHARDHEGRAFEHFLPSGPFAILPLKAGGALGHRSSIVWTERSADVPALLGGDAAETLAEIERRFGAELGRIALEHGPSAHPLHLGIARSFRAPRLALLGDAAHVIHPLAGQGLNLGLAGAAALAEAVTGALRLGLDPGADAVLRDYEQSRRFDSVAMAAATDGLNRLFSNDSLTLRLTRDLGLGLVDRMPGLKRFFIGQASALRGETPRLLRGEAL</sequence>
<dbReference type="Proteomes" id="UP000218288">
    <property type="component" value="Chromosome"/>
</dbReference>
<accession>A0A160PCV5</accession>
<dbReference type="InterPro" id="IPR010971">
    <property type="entry name" value="UbiH/COQ6"/>
</dbReference>
<dbReference type="PANTHER" id="PTHR43876">
    <property type="entry name" value="UBIQUINONE BIOSYNTHESIS MONOOXYGENASE COQ6, MITOCHONDRIAL"/>
    <property type="match status" value="1"/>
</dbReference>
<evidence type="ECO:0000256" key="6">
    <source>
        <dbReference type="ARBA" id="ARBA00023002"/>
    </source>
</evidence>
<keyword evidence="7 9" id="KW-0503">Monooxygenase</keyword>
<dbReference type="EMBL" id="AP014809">
    <property type="protein sequence ID" value="BAU90809.1"/>
    <property type="molecule type" value="Genomic_DNA"/>
</dbReference>
<dbReference type="GO" id="GO:0004497">
    <property type="term" value="F:monooxygenase activity"/>
    <property type="evidence" value="ECO:0007669"/>
    <property type="project" value="UniProtKB-KW"/>
</dbReference>
<protein>
    <submittedName>
        <fullName evidence="9">Ubiquinone biosynthesis hydroxylase/monooxygenase</fullName>
    </submittedName>
</protein>
<evidence type="ECO:0000256" key="4">
    <source>
        <dbReference type="ARBA" id="ARBA00022630"/>
    </source>
</evidence>
<dbReference type="GO" id="GO:0006744">
    <property type="term" value="P:ubiquinone biosynthetic process"/>
    <property type="evidence" value="ECO:0007669"/>
    <property type="project" value="UniProtKB-UniPathway"/>
</dbReference>
<evidence type="ECO:0000259" key="8">
    <source>
        <dbReference type="Pfam" id="PF01494"/>
    </source>
</evidence>
<keyword evidence="4" id="KW-0285">Flavoprotein</keyword>
<name>A0A160PCV5_9HYPH</name>
<dbReference type="InterPro" id="IPR002938">
    <property type="entry name" value="FAD-bd"/>
</dbReference>
<comment type="pathway">
    <text evidence="2">Cofactor biosynthesis; ubiquinone biosynthesis.</text>
</comment>
<comment type="cofactor">
    <cofactor evidence="1">
        <name>FAD</name>
        <dbReference type="ChEBI" id="CHEBI:57692"/>
    </cofactor>
</comment>
<proteinExistence type="inferred from homology"/>
<dbReference type="UniPathway" id="UPA00232"/>
<evidence type="ECO:0000256" key="2">
    <source>
        <dbReference type="ARBA" id="ARBA00004749"/>
    </source>
</evidence>
<evidence type="ECO:0000313" key="9">
    <source>
        <dbReference type="EMBL" id="BAU90809.1"/>
    </source>
</evidence>
<keyword evidence="5" id="KW-0274">FAD</keyword>
<dbReference type="GO" id="GO:0071949">
    <property type="term" value="F:FAD binding"/>
    <property type="evidence" value="ECO:0007669"/>
    <property type="project" value="InterPro"/>
</dbReference>
<dbReference type="SUPFAM" id="SSF51905">
    <property type="entry name" value="FAD/NAD(P)-binding domain"/>
    <property type="match status" value="1"/>
</dbReference>
<dbReference type="GO" id="GO:0016705">
    <property type="term" value="F:oxidoreductase activity, acting on paired donors, with incorporation or reduction of molecular oxygen"/>
    <property type="evidence" value="ECO:0007669"/>
    <property type="project" value="InterPro"/>
</dbReference>
<organism evidence="9 10">
    <name type="scientific">Methylorubrum populi</name>
    <dbReference type="NCBI Taxonomy" id="223967"/>
    <lineage>
        <taxon>Bacteria</taxon>
        <taxon>Pseudomonadati</taxon>
        <taxon>Pseudomonadota</taxon>
        <taxon>Alphaproteobacteria</taxon>
        <taxon>Hyphomicrobiales</taxon>
        <taxon>Methylobacteriaceae</taxon>
        <taxon>Methylorubrum</taxon>
    </lineage>
</organism>
<gene>
    <name evidence="9" type="ORF">MPPM_2204</name>
</gene>
<reference evidence="9 10" key="1">
    <citation type="journal article" date="2016" name="Genome Announc.">
        <title>Complete Genome Sequence of Methylobacterium populi P-1M, Isolated from Pink-Pigmented Household Biofilm.</title>
        <authorList>
            <person name="Morohoshi T."/>
            <person name="Ikeda T."/>
        </authorList>
    </citation>
    <scope>NUCLEOTIDE SEQUENCE [LARGE SCALE GENOMIC DNA]</scope>
    <source>
        <strain evidence="9 10">P-1M</strain>
    </source>
</reference>
<dbReference type="OrthoDB" id="9796623at2"/>
<evidence type="ECO:0000256" key="5">
    <source>
        <dbReference type="ARBA" id="ARBA00022827"/>
    </source>
</evidence>
<dbReference type="PANTHER" id="PTHR43876:SF7">
    <property type="entry name" value="UBIQUINONE BIOSYNTHESIS MONOOXYGENASE COQ6, MITOCHONDRIAL"/>
    <property type="match status" value="1"/>
</dbReference>
<dbReference type="Gene3D" id="3.50.50.60">
    <property type="entry name" value="FAD/NAD(P)-binding domain"/>
    <property type="match status" value="2"/>
</dbReference>
<feature type="domain" description="FAD-binding" evidence="8">
    <location>
        <begin position="23"/>
        <end position="368"/>
    </location>
</feature>
<dbReference type="AlphaFoldDB" id="A0A160PCV5"/>
<dbReference type="PRINTS" id="PR00420">
    <property type="entry name" value="RNGMNOXGNASE"/>
</dbReference>
<comment type="similarity">
    <text evidence="3">Belongs to the UbiH/COQ6 family.</text>
</comment>
<evidence type="ECO:0000313" key="10">
    <source>
        <dbReference type="Proteomes" id="UP000218288"/>
    </source>
</evidence>
<dbReference type="InterPro" id="IPR051205">
    <property type="entry name" value="UbiH/COQ6_monooxygenase"/>
</dbReference>
<dbReference type="InterPro" id="IPR036188">
    <property type="entry name" value="FAD/NAD-bd_sf"/>
</dbReference>
<evidence type="ECO:0000256" key="1">
    <source>
        <dbReference type="ARBA" id="ARBA00001974"/>
    </source>
</evidence>
<evidence type="ECO:0000256" key="7">
    <source>
        <dbReference type="ARBA" id="ARBA00023033"/>
    </source>
</evidence>
<dbReference type="RefSeq" id="WP_096485092.1">
    <property type="nucleotide sequence ID" value="NZ_AP014809.1"/>
</dbReference>
<dbReference type="Pfam" id="PF01494">
    <property type="entry name" value="FAD_binding_3"/>
    <property type="match status" value="1"/>
</dbReference>
<evidence type="ECO:0000256" key="3">
    <source>
        <dbReference type="ARBA" id="ARBA00005349"/>
    </source>
</evidence>
<keyword evidence="9" id="KW-0830">Ubiquinone</keyword>
<dbReference type="NCBIfam" id="TIGR01988">
    <property type="entry name" value="Ubi-OHases"/>
    <property type="match status" value="1"/>
</dbReference>
<keyword evidence="6" id="KW-0560">Oxidoreductase</keyword>